<dbReference type="NCBIfam" id="TIGR00666">
    <property type="entry name" value="PBP4"/>
    <property type="match status" value="1"/>
</dbReference>
<protein>
    <submittedName>
        <fullName evidence="5">D-alanyl-D-alanine carboxypeptidase/D-alanyl-D-alanine-endopeptidase</fullName>
        <ecNumber evidence="5">3.4.16.4</ecNumber>
    </submittedName>
</protein>
<comment type="caution">
    <text evidence="5">The sequence shown here is derived from an EMBL/GenBank/DDBJ whole genome shotgun (WGS) entry which is preliminary data.</text>
</comment>
<proteinExistence type="inferred from homology"/>
<evidence type="ECO:0000256" key="1">
    <source>
        <dbReference type="ARBA" id="ARBA00006096"/>
    </source>
</evidence>
<dbReference type="PANTHER" id="PTHR30023">
    <property type="entry name" value="D-ALANYL-D-ALANINE CARBOXYPEPTIDASE"/>
    <property type="match status" value="1"/>
</dbReference>
<accession>A0ABW4KR76</accession>
<dbReference type="SUPFAM" id="SSF56601">
    <property type="entry name" value="beta-lactamase/transpeptidase-like"/>
    <property type="match status" value="2"/>
</dbReference>
<dbReference type="EMBL" id="JBHUEJ010000016">
    <property type="protein sequence ID" value="MFD1710495.1"/>
    <property type="molecule type" value="Genomic_DNA"/>
</dbReference>
<keyword evidence="6" id="KW-1185">Reference proteome</keyword>
<gene>
    <name evidence="5" type="primary">dacB</name>
    <name evidence="5" type="ORF">ACFSF0_07745</name>
</gene>
<evidence type="ECO:0000256" key="3">
    <source>
        <dbReference type="SAM" id="MobiDB-lite"/>
    </source>
</evidence>
<dbReference type="InterPro" id="IPR012338">
    <property type="entry name" value="Beta-lactam/transpept-like"/>
</dbReference>
<keyword evidence="2 5" id="KW-0378">Hydrolase</keyword>
<feature type="chain" id="PRO_5045222088" evidence="4">
    <location>
        <begin position="36"/>
        <end position="614"/>
    </location>
</feature>
<keyword evidence="5" id="KW-0645">Protease</keyword>
<evidence type="ECO:0000256" key="2">
    <source>
        <dbReference type="ARBA" id="ARBA00022801"/>
    </source>
</evidence>
<keyword evidence="5" id="KW-0121">Carboxypeptidase</keyword>
<dbReference type="Gene3D" id="3.50.80.20">
    <property type="entry name" value="D-Ala-D-Ala carboxypeptidase C, peptidase S13"/>
    <property type="match status" value="1"/>
</dbReference>
<dbReference type="PANTHER" id="PTHR30023:SF0">
    <property type="entry name" value="PENICILLIN-SENSITIVE CARBOXYPEPTIDASE A"/>
    <property type="match status" value="1"/>
</dbReference>
<keyword evidence="4" id="KW-0732">Signal</keyword>
<sequence>MSKKRLSTLQPLRPRHRSARAAAALAGALVCAAQAQPAPATGEHPVSASPAAAAASAPANASTPVGGASAPPAAVARPPDLRELWAAFQKVGVKESEVALLAQPLAAGSPLLASHNEKLALTLASTTKVITTLASLQTLPGSFRWRTRAWLTGTPQDGHLAGDLILVGGGDATLNSQRLVAWFKSLHAQGLRDVRGHIVLDQRLFRLSEKDHARTPSPTDANPHHAWPDALVVDDSRFKVTLRAGESGALTAQFDPPLGQVDVVNRLSGGARCAAQLALEPAATPAPKPSAPPAKAPAPEVTPSPVVPVVLPAPAGSQPAAATAIAAAATASATTPAAPPTASASAPQAVAAAAPQPIPPVARLVVSGQWSPRCATPLALEAVPSRALSAALVAGAWQASGGTLGAQVVHRDGAAPAPAARRARQPATPYPGKPWATLESAPLPELVRAINKDSNNLMARNLLLSIAPGFSPTTSTLQLAKQRLGQWFKKVGLAQGAPTVDNGSGLAHSEQGSVFSMVQLLQTAWGDPKVQKVFLASLPVAGADGTLAGRFKGSPAQRNAFLKTGTLNGVRSLAGYVRTQSGRMVAVSIVVNSDNASAAVPVMDRFIEWVVRNG</sequence>
<dbReference type="Proteomes" id="UP001597304">
    <property type="component" value="Unassembled WGS sequence"/>
</dbReference>
<organism evidence="5 6">
    <name type="scientific">Ottowia flava</name>
    <dbReference type="NCBI Taxonomy" id="2675430"/>
    <lineage>
        <taxon>Bacteria</taxon>
        <taxon>Pseudomonadati</taxon>
        <taxon>Pseudomonadota</taxon>
        <taxon>Betaproteobacteria</taxon>
        <taxon>Burkholderiales</taxon>
        <taxon>Comamonadaceae</taxon>
        <taxon>Ottowia</taxon>
    </lineage>
</organism>
<dbReference type="Gene3D" id="3.40.710.10">
    <property type="entry name" value="DD-peptidase/beta-lactamase superfamily"/>
    <property type="match status" value="1"/>
</dbReference>
<dbReference type="GO" id="GO:0009002">
    <property type="term" value="F:serine-type D-Ala-D-Ala carboxypeptidase activity"/>
    <property type="evidence" value="ECO:0007669"/>
    <property type="project" value="UniProtKB-EC"/>
</dbReference>
<evidence type="ECO:0000256" key="4">
    <source>
        <dbReference type="SAM" id="SignalP"/>
    </source>
</evidence>
<dbReference type="EC" id="3.4.16.4" evidence="5"/>
<feature type="compositionally biased region" description="Pro residues" evidence="3">
    <location>
        <begin position="284"/>
        <end position="302"/>
    </location>
</feature>
<evidence type="ECO:0000313" key="6">
    <source>
        <dbReference type="Proteomes" id="UP001597304"/>
    </source>
</evidence>
<evidence type="ECO:0000313" key="5">
    <source>
        <dbReference type="EMBL" id="MFD1710495.1"/>
    </source>
</evidence>
<dbReference type="PRINTS" id="PR00922">
    <property type="entry name" value="DADACBPTASE3"/>
</dbReference>
<reference evidence="6" key="1">
    <citation type="journal article" date="2019" name="Int. J. Syst. Evol. Microbiol.">
        <title>The Global Catalogue of Microorganisms (GCM) 10K type strain sequencing project: providing services to taxonomists for standard genome sequencing and annotation.</title>
        <authorList>
            <consortium name="The Broad Institute Genomics Platform"/>
            <consortium name="The Broad Institute Genome Sequencing Center for Infectious Disease"/>
            <person name="Wu L."/>
            <person name="Ma J."/>
        </authorList>
    </citation>
    <scope>NUCLEOTIDE SEQUENCE [LARGE SCALE GENOMIC DNA]</scope>
    <source>
        <strain evidence="6">LMG 29247</strain>
    </source>
</reference>
<dbReference type="RefSeq" id="WP_147912622.1">
    <property type="nucleotide sequence ID" value="NZ_JBHUEJ010000016.1"/>
</dbReference>
<comment type="similarity">
    <text evidence="1">Belongs to the peptidase S13 family.</text>
</comment>
<feature type="signal peptide" evidence="4">
    <location>
        <begin position="1"/>
        <end position="35"/>
    </location>
</feature>
<feature type="region of interest" description="Disordered" evidence="3">
    <location>
        <begin position="283"/>
        <end position="302"/>
    </location>
</feature>
<name>A0ABW4KR76_9BURK</name>
<dbReference type="Pfam" id="PF02113">
    <property type="entry name" value="Peptidase_S13"/>
    <property type="match status" value="2"/>
</dbReference>
<dbReference type="InterPro" id="IPR000667">
    <property type="entry name" value="Peptidase_S13"/>
</dbReference>